<accession>A0A0R1WFP3</accession>
<evidence type="ECO:0000256" key="2">
    <source>
        <dbReference type="ARBA" id="ARBA00022898"/>
    </source>
</evidence>
<dbReference type="Pfam" id="PF00266">
    <property type="entry name" value="Aminotran_5"/>
    <property type="match status" value="1"/>
</dbReference>
<dbReference type="InterPro" id="IPR015424">
    <property type="entry name" value="PyrdxlP-dep_Trfase"/>
</dbReference>
<dbReference type="OrthoDB" id="9808002at2"/>
<reference evidence="4 5" key="1">
    <citation type="journal article" date="2015" name="Genome Announc.">
        <title>Expanding the biotechnology potential of lactobacilli through comparative genomics of 213 strains and associated genera.</title>
        <authorList>
            <person name="Sun Z."/>
            <person name="Harris H.M."/>
            <person name="McCann A."/>
            <person name="Guo C."/>
            <person name="Argimon S."/>
            <person name="Zhang W."/>
            <person name="Yang X."/>
            <person name="Jeffery I.B."/>
            <person name="Cooney J.C."/>
            <person name="Kagawa T.F."/>
            <person name="Liu W."/>
            <person name="Song Y."/>
            <person name="Salvetti E."/>
            <person name="Wrobel A."/>
            <person name="Rasinkangas P."/>
            <person name="Parkhill J."/>
            <person name="Rea M.C."/>
            <person name="O'Sullivan O."/>
            <person name="Ritari J."/>
            <person name="Douillard F.P."/>
            <person name="Paul Ross R."/>
            <person name="Yang R."/>
            <person name="Briner A.E."/>
            <person name="Felis G.E."/>
            <person name="de Vos W.M."/>
            <person name="Barrangou R."/>
            <person name="Klaenhammer T.R."/>
            <person name="Caufield P.W."/>
            <person name="Cui Y."/>
            <person name="Zhang H."/>
            <person name="O'Toole P.W."/>
        </authorList>
    </citation>
    <scope>NUCLEOTIDE SEQUENCE [LARGE SCALE GENOMIC DNA]</scope>
    <source>
        <strain evidence="4 5">DSM 17758</strain>
    </source>
</reference>
<evidence type="ECO:0000256" key="1">
    <source>
        <dbReference type="ARBA" id="ARBA00001933"/>
    </source>
</evidence>
<dbReference type="InterPro" id="IPR000192">
    <property type="entry name" value="Aminotrans_V_dom"/>
</dbReference>
<evidence type="ECO:0000259" key="3">
    <source>
        <dbReference type="Pfam" id="PF00266"/>
    </source>
</evidence>
<dbReference type="STRING" id="1423735.FC15_GL000882"/>
<evidence type="ECO:0000313" key="4">
    <source>
        <dbReference type="EMBL" id="KRM13718.1"/>
    </source>
</evidence>
<dbReference type="Gene3D" id="3.40.640.10">
    <property type="entry name" value="Type I PLP-dependent aspartate aminotransferase-like (Major domain)"/>
    <property type="match status" value="1"/>
</dbReference>
<proteinExistence type="predicted"/>
<dbReference type="Gene3D" id="3.90.1150.10">
    <property type="entry name" value="Aspartate Aminotransferase, domain 1"/>
    <property type="match status" value="1"/>
</dbReference>
<dbReference type="SUPFAM" id="SSF53383">
    <property type="entry name" value="PLP-dependent transferases"/>
    <property type="match status" value="1"/>
</dbReference>
<evidence type="ECO:0000313" key="5">
    <source>
        <dbReference type="Proteomes" id="UP000051315"/>
    </source>
</evidence>
<feature type="domain" description="Aminotransferase class V" evidence="3">
    <location>
        <begin position="2"/>
        <end position="357"/>
    </location>
</feature>
<sequence>MIYFDHAATTKMSSAALQVYQAVARNFFANSESLHQAGNAAGQLIQEARTKLAARFQLNPEGIIFTSGGTAANQLGIAALAQGMRQREILVSPLEHASVYQILPKLAQQEHYQIKKLPVDQQGQVTPAILTAAITENTGLIVIQAVNPIVGVRQPIASLQAVAANRQLPLFVDAVQGIGKIPLNLSQVAGFSASAHKFNGPKNNGFLYLAPTYPTTPEFQNVFQQQGFLPGTLDTPGIISMLTALTDSLANMPQTLQQLQLLRKRLYQGLATSCRRIGRDSDYPGICGLLLPHLTGQEVATRLGQQGICLSTVSACSIKDPRPDPTLTALGLTAAESERYLRLSFGPENTLAEVDQVVAALNQYC</sequence>
<organism evidence="4 5">
    <name type="scientific">Lapidilactobacillus concavus DSM 17758</name>
    <dbReference type="NCBI Taxonomy" id="1423735"/>
    <lineage>
        <taxon>Bacteria</taxon>
        <taxon>Bacillati</taxon>
        <taxon>Bacillota</taxon>
        <taxon>Bacilli</taxon>
        <taxon>Lactobacillales</taxon>
        <taxon>Lactobacillaceae</taxon>
        <taxon>Lapidilactobacillus</taxon>
    </lineage>
</organism>
<dbReference type="PIRSF" id="PIRSF005572">
    <property type="entry name" value="NifS"/>
    <property type="match status" value="1"/>
</dbReference>
<dbReference type="PANTHER" id="PTHR11601:SF36">
    <property type="entry name" value="CYSTEINE DESULFURASE NIFS-RELATED"/>
    <property type="match status" value="1"/>
</dbReference>
<dbReference type="InterPro" id="IPR015422">
    <property type="entry name" value="PyrdxlP-dep_Trfase_small"/>
</dbReference>
<dbReference type="EMBL" id="AZFX01000003">
    <property type="protein sequence ID" value="KRM13718.1"/>
    <property type="molecule type" value="Genomic_DNA"/>
</dbReference>
<dbReference type="AlphaFoldDB" id="A0A0R1WFP3"/>
<comment type="caution">
    <text evidence="4">The sequence shown here is derived from an EMBL/GenBank/DDBJ whole genome shotgun (WGS) entry which is preliminary data.</text>
</comment>
<gene>
    <name evidence="4" type="ORF">FC15_GL000882</name>
</gene>
<dbReference type="GO" id="GO:0003824">
    <property type="term" value="F:catalytic activity"/>
    <property type="evidence" value="ECO:0007669"/>
    <property type="project" value="UniProtKB-ARBA"/>
</dbReference>
<dbReference type="InterPro" id="IPR015421">
    <property type="entry name" value="PyrdxlP-dep_Trfase_major"/>
</dbReference>
<dbReference type="PANTHER" id="PTHR11601">
    <property type="entry name" value="CYSTEINE DESULFURYLASE FAMILY MEMBER"/>
    <property type="match status" value="1"/>
</dbReference>
<keyword evidence="5" id="KW-1185">Reference proteome</keyword>
<comment type="cofactor">
    <cofactor evidence="1">
        <name>pyridoxal 5'-phosphate</name>
        <dbReference type="ChEBI" id="CHEBI:597326"/>
    </cofactor>
</comment>
<dbReference type="RefSeq" id="WP_057822824.1">
    <property type="nucleotide sequence ID" value="NZ_AZFX01000003.1"/>
</dbReference>
<name>A0A0R1WFP3_9LACO</name>
<protein>
    <submittedName>
        <fullName evidence="4">Cysteine desulfurase</fullName>
    </submittedName>
</protein>
<dbReference type="Gene3D" id="1.10.260.50">
    <property type="match status" value="1"/>
</dbReference>
<dbReference type="InterPro" id="IPR016454">
    <property type="entry name" value="Cysteine_dSase"/>
</dbReference>
<dbReference type="Proteomes" id="UP000051315">
    <property type="component" value="Unassembled WGS sequence"/>
</dbReference>
<keyword evidence="2" id="KW-0663">Pyridoxal phosphate</keyword>
<dbReference type="PATRIC" id="fig|1423735.3.peg.919"/>